<keyword evidence="5 7" id="KW-0472">Membrane</keyword>
<feature type="region of interest" description="Disordered" evidence="6">
    <location>
        <begin position="1"/>
        <end position="28"/>
    </location>
</feature>
<feature type="domain" description="DUF202" evidence="8">
    <location>
        <begin position="55"/>
        <end position="116"/>
    </location>
</feature>
<accession>A0A9N8H4C5</accession>
<reference evidence="9" key="1">
    <citation type="submission" date="2020-06" db="EMBL/GenBank/DDBJ databases">
        <authorList>
            <consortium name="Plant Systems Biology data submission"/>
        </authorList>
    </citation>
    <scope>NUCLEOTIDE SEQUENCE</scope>
    <source>
        <strain evidence="9">D6</strain>
    </source>
</reference>
<feature type="transmembrane region" description="Helical" evidence="7">
    <location>
        <begin position="127"/>
        <end position="147"/>
    </location>
</feature>
<gene>
    <name evidence="9" type="ORF">SEMRO_110_G055010.1</name>
</gene>
<comment type="caution">
    <text evidence="9">The sequence shown here is derived from an EMBL/GenBank/DDBJ whole genome shotgun (WGS) entry which is preliminary data.</text>
</comment>
<organism evidence="9 10">
    <name type="scientific">Seminavis robusta</name>
    <dbReference type="NCBI Taxonomy" id="568900"/>
    <lineage>
        <taxon>Eukaryota</taxon>
        <taxon>Sar</taxon>
        <taxon>Stramenopiles</taxon>
        <taxon>Ochrophyta</taxon>
        <taxon>Bacillariophyta</taxon>
        <taxon>Bacillariophyceae</taxon>
        <taxon>Bacillariophycidae</taxon>
        <taxon>Naviculales</taxon>
        <taxon>Naviculaceae</taxon>
        <taxon>Seminavis</taxon>
    </lineage>
</organism>
<evidence type="ECO:0000313" key="10">
    <source>
        <dbReference type="Proteomes" id="UP001153069"/>
    </source>
</evidence>
<evidence type="ECO:0000259" key="8">
    <source>
        <dbReference type="Pfam" id="PF02656"/>
    </source>
</evidence>
<feature type="transmembrane region" description="Helical" evidence="7">
    <location>
        <begin position="64"/>
        <end position="82"/>
    </location>
</feature>
<protein>
    <recommendedName>
        <fullName evidence="8">DUF202 domain-containing protein</fullName>
    </recommendedName>
</protein>
<dbReference type="Pfam" id="PF02656">
    <property type="entry name" value="DUF202"/>
    <property type="match status" value="1"/>
</dbReference>
<keyword evidence="3 7" id="KW-0812">Transmembrane</keyword>
<evidence type="ECO:0000256" key="1">
    <source>
        <dbReference type="ARBA" id="ARBA00004651"/>
    </source>
</evidence>
<comment type="subcellular location">
    <subcellularLocation>
        <location evidence="1">Cell membrane</location>
        <topology evidence="1">Multi-pass membrane protein</topology>
    </subcellularLocation>
</comment>
<dbReference type="InterPro" id="IPR052053">
    <property type="entry name" value="IM_YidH-like"/>
</dbReference>
<name>A0A9N8H4C5_9STRA</name>
<dbReference type="EMBL" id="CAICTM010000109">
    <property type="protein sequence ID" value="CAB9501503.1"/>
    <property type="molecule type" value="Genomic_DNA"/>
</dbReference>
<keyword evidence="4 7" id="KW-1133">Transmembrane helix</keyword>
<dbReference type="GO" id="GO:0005886">
    <property type="term" value="C:plasma membrane"/>
    <property type="evidence" value="ECO:0007669"/>
    <property type="project" value="UniProtKB-SubCell"/>
</dbReference>
<evidence type="ECO:0000256" key="4">
    <source>
        <dbReference type="ARBA" id="ARBA00022989"/>
    </source>
</evidence>
<evidence type="ECO:0000256" key="7">
    <source>
        <dbReference type="SAM" id="Phobius"/>
    </source>
</evidence>
<sequence>MSNATETSPLLTGCSSEDGEFHQPQPSKTKLGGFPTMATLLTEGAILPNAGSTARDHLANERTYLAWMRTGLALIGVSLGLLKWDDNGNAAEGYLVAVMGVVVLLMATHRYFRNMRLLEGGMFEPNVHGVVLVVFVVVAAVGTAFVMQFRTFIHPDH</sequence>
<proteinExistence type="predicted"/>
<evidence type="ECO:0000256" key="3">
    <source>
        <dbReference type="ARBA" id="ARBA00022692"/>
    </source>
</evidence>
<dbReference type="InterPro" id="IPR003807">
    <property type="entry name" value="DUF202"/>
</dbReference>
<dbReference type="PANTHER" id="PTHR34187">
    <property type="entry name" value="FGR18P"/>
    <property type="match status" value="1"/>
</dbReference>
<dbReference type="PANTHER" id="PTHR34187:SF2">
    <property type="entry name" value="DUF202 DOMAIN-CONTAINING PROTEIN"/>
    <property type="match status" value="1"/>
</dbReference>
<evidence type="ECO:0000256" key="6">
    <source>
        <dbReference type="SAM" id="MobiDB-lite"/>
    </source>
</evidence>
<feature type="compositionally biased region" description="Polar residues" evidence="6">
    <location>
        <begin position="1"/>
        <end position="15"/>
    </location>
</feature>
<evidence type="ECO:0000256" key="5">
    <source>
        <dbReference type="ARBA" id="ARBA00023136"/>
    </source>
</evidence>
<keyword evidence="10" id="KW-1185">Reference proteome</keyword>
<dbReference type="AlphaFoldDB" id="A0A9N8H4C5"/>
<feature type="transmembrane region" description="Helical" evidence="7">
    <location>
        <begin position="94"/>
        <end position="112"/>
    </location>
</feature>
<dbReference type="Proteomes" id="UP001153069">
    <property type="component" value="Unassembled WGS sequence"/>
</dbReference>
<keyword evidence="2" id="KW-1003">Cell membrane</keyword>
<evidence type="ECO:0000313" key="9">
    <source>
        <dbReference type="EMBL" id="CAB9501503.1"/>
    </source>
</evidence>
<evidence type="ECO:0000256" key="2">
    <source>
        <dbReference type="ARBA" id="ARBA00022475"/>
    </source>
</evidence>
<dbReference type="OrthoDB" id="199599at2759"/>